<dbReference type="Proteomes" id="UP000323917">
    <property type="component" value="Chromosome"/>
</dbReference>
<dbReference type="OrthoDB" id="286994at2"/>
<sequence length="104" mass="12389">MKIYRIILSDDAFDDIEHILHYIAKDQGSPLNAERWCKKVLKEIYSLEKMPERCPYAPENNESDLTIRMLRIDSCLFLYCIVEKTNTVEILRVRHGSRQPYRID</sequence>
<accession>A0A5B9QCM0</accession>
<dbReference type="AlphaFoldDB" id="A0A5B9QCM0"/>
<protein>
    <submittedName>
        <fullName evidence="2">Plasmid stabilization system protein</fullName>
    </submittedName>
</protein>
<organism evidence="2 3">
    <name type="scientific">Bythopirellula goksoeyrii</name>
    <dbReference type="NCBI Taxonomy" id="1400387"/>
    <lineage>
        <taxon>Bacteria</taxon>
        <taxon>Pseudomonadati</taxon>
        <taxon>Planctomycetota</taxon>
        <taxon>Planctomycetia</taxon>
        <taxon>Pirellulales</taxon>
        <taxon>Lacipirellulaceae</taxon>
        <taxon>Bythopirellula</taxon>
    </lineage>
</organism>
<name>A0A5B9QCM0_9BACT</name>
<dbReference type="InterPro" id="IPR035093">
    <property type="entry name" value="RelE/ParE_toxin_dom_sf"/>
</dbReference>
<dbReference type="Pfam" id="PF05016">
    <property type="entry name" value="ParE_toxin"/>
    <property type="match status" value="1"/>
</dbReference>
<keyword evidence="3" id="KW-1185">Reference proteome</keyword>
<dbReference type="InterPro" id="IPR007712">
    <property type="entry name" value="RelE/ParE_toxin"/>
</dbReference>
<evidence type="ECO:0000313" key="3">
    <source>
        <dbReference type="Proteomes" id="UP000323917"/>
    </source>
</evidence>
<dbReference type="EMBL" id="CP042913">
    <property type="protein sequence ID" value="QEG36718.1"/>
    <property type="molecule type" value="Genomic_DNA"/>
</dbReference>
<dbReference type="KEGG" id="bgok:Pr1d_40540"/>
<evidence type="ECO:0000256" key="1">
    <source>
        <dbReference type="ARBA" id="ARBA00022649"/>
    </source>
</evidence>
<reference evidence="2 3" key="1">
    <citation type="submission" date="2019-08" db="EMBL/GenBank/DDBJ databases">
        <title>Deep-cultivation of Planctomycetes and their phenomic and genomic characterization uncovers novel biology.</title>
        <authorList>
            <person name="Wiegand S."/>
            <person name="Jogler M."/>
            <person name="Boedeker C."/>
            <person name="Pinto D."/>
            <person name="Vollmers J."/>
            <person name="Rivas-Marin E."/>
            <person name="Kohn T."/>
            <person name="Peeters S.H."/>
            <person name="Heuer A."/>
            <person name="Rast P."/>
            <person name="Oberbeckmann S."/>
            <person name="Bunk B."/>
            <person name="Jeske O."/>
            <person name="Meyerdierks A."/>
            <person name="Storesund J.E."/>
            <person name="Kallscheuer N."/>
            <person name="Luecker S."/>
            <person name="Lage O.M."/>
            <person name="Pohl T."/>
            <person name="Merkel B.J."/>
            <person name="Hornburger P."/>
            <person name="Mueller R.-W."/>
            <person name="Bruemmer F."/>
            <person name="Labrenz M."/>
            <person name="Spormann A.M."/>
            <person name="Op den Camp H."/>
            <person name="Overmann J."/>
            <person name="Amann R."/>
            <person name="Jetten M.S.M."/>
            <person name="Mascher T."/>
            <person name="Medema M.H."/>
            <person name="Devos D.P."/>
            <person name="Kaster A.-K."/>
            <person name="Ovreas L."/>
            <person name="Rohde M."/>
            <person name="Galperin M.Y."/>
            <person name="Jogler C."/>
        </authorList>
    </citation>
    <scope>NUCLEOTIDE SEQUENCE [LARGE SCALE GENOMIC DNA]</scope>
    <source>
        <strain evidence="2 3">Pr1d</strain>
    </source>
</reference>
<evidence type="ECO:0000313" key="2">
    <source>
        <dbReference type="EMBL" id="QEG36718.1"/>
    </source>
</evidence>
<dbReference type="RefSeq" id="WP_148075036.1">
    <property type="nucleotide sequence ID" value="NZ_CP042913.1"/>
</dbReference>
<proteinExistence type="predicted"/>
<keyword evidence="1" id="KW-1277">Toxin-antitoxin system</keyword>
<gene>
    <name evidence="2" type="ORF">Pr1d_40540</name>
</gene>
<dbReference type="Gene3D" id="3.30.2310.20">
    <property type="entry name" value="RelE-like"/>
    <property type="match status" value="1"/>
</dbReference>